<protein>
    <submittedName>
        <fullName evidence="2">Uncharacterized protein</fullName>
    </submittedName>
</protein>
<comment type="caution">
    <text evidence="2">The sequence shown here is derived from an EMBL/GenBank/DDBJ whole genome shotgun (WGS) entry which is preliminary data.</text>
</comment>
<dbReference type="PANTHER" id="PTHR33052">
    <property type="entry name" value="DUF4228 DOMAIN PROTEIN-RELATED"/>
    <property type="match status" value="1"/>
</dbReference>
<accession>A0A8X8Y1N4</accession>
<dbReference type="AlphaFoldDB" id="A0A8X8Y1N4"/>
<reference evidence="2" key="2">
    <citation type="submission" date="2020-08" db="EMBL/GenBank/DDBJ databases">
        <title>Plant Genome Project.</title>
        <authorList>
            <person name="Zhang R.-G."/>
        </authorList>
    </citation>
    <scope>NUCLEOTIDE SEQUENCE</scope>
    <source>
        <strain evidence="2">Huo1</strain>
        <tissue evidence="2">Leaf</tissue>
    </source>
</reference>
<dbReference type="InterPro" id="IPR025322">
    <property type="entry name" value="PADRE_dom"/>
</dbReference>
<feature type="region of interest" description="Disordered" evidence="1">
    <location>
        <begin position="137"/>
        <end position="165"/>
    </location>
</feature>
<evidence type="ECO:0000313" key="3">
    <source>
        <dbReference type="Proteomes" id="UP000298416"/>
    </source>
</evidence>
<keyword evidence="3" id="KW-1185">Reference proteome</keyword>
<dbReference type="Proteomes" id="UP000298416">
    <property type="component" value="Unassembled WGS sequence"/>
</dbReference>
<evidence type="ECO:0000256" key="1">
    <source>
        <dbReference type="SAM" id="MobiDB-lite"/>
    </source>
</evidence>
<dbReference type="EMBL" id="PNBA02000005">
    <property type="protein sequence ID" value="KAG6422919.1"/>
    <property type="molecule type" value="Genomic_DNA"/>
</dbReference>
<dbReference type="Pfam" id="PF14009">
    <property type="entry name" value="PADRE"/>
    <property type="match status" value="1"/>
</dbReference>
<reference evidence="2" key="1">
    <citation type="submission" date="2018-01" db="EMBL/GenBank/DDBJ databases">
        <authorList>
            <person name="Mao J.F."/>
        </authorList>
    </citation>
    <scope>NUCLEOTIDE SEQUENCE</scope>
    <source>
        <strain evidence="2">Huo1</strain>
        <tissue evidence="2">Leaf</tissue>
    </source>
</reference>
<proteinExistence type="predicted"/>
<evidence type="ECO:0000313" key="2">
    <source>
        <dbReference type="EMBL" id="KAG6422919.1"/>
    </source>
</evidence>
<gene>
    <name evidence="2" type="ORF">SASPL_113301</name>
</gene>
<organism evidence="2">
    <name type="scientific">Salvia splendens</name>
    <name type="common">Scarlet sage</name>
    <dbReference type="NCBI Taxonomy" id="180675"/>
    <lineage>
        <taxon>Eukaryota</taxon>
        <taxon>Viridiplantae</taxon>
        <taxon>Streptophyta</taxon>
        <taxon>Embryophyta</taxon>
        <taxon>Tracheophyta</taxon>
        <taxon>Spermatophyta</taxon>
        <taxon>Magnoliopsida</taxon>
        <taxon>eudicotyledons</taxon>
        <taxon>Gunneridae</taxon>
        <taxon>Pentapetalae</taxon>
        <taxon>asterids</taxon>
        <taxon>lamiids</taxon>
        <taxon>Lamiales</taxon>
        <taxon>Lamiaceae</taxon>
        <taxon>Nepetoideae</taxon>
        <taxon>Mentheae</taxon>
        <taxon>Salviinae</taxon>
        <taxon>Salvia</taxon>
        <taxon>Salvia subgen. Calosphace</taxon>
        <taxon>core Calosphace</taxon>
    </lineage>
</organism>
<sequence length="205" mass="22544">MGCCISSGSDRSRNQKPCATVISVAGELRRYPLPITASQVITSETSSPDSVFLCNSDRLYFDDYIPRLDAEEPLEPDQIYFVMPASRLQSRLAASDMAALAVKASAAFNDFNPRRSRKSRISPVLVAEEDPRSIHPIKISGDSSVHAKHQRKAAPSPSGVSRSGSHGWCRGEVVRCMVRSEIVVSIPRIGLGLFATRIRSWVFHN</sequence>
<name>A0A8X8Y1N4_SALSN</name>